<dbReference type="PANTHER" id="PTHR46491:SF3">
    <property type="entry name" value="CDGSH IRON-SULFUR DOMAIN-CONTAINING PROTEIN 3, MITOCHONDRIAL"/>
    <property type="match status" value="1"/>
</dbReference>
<dbReference type="Gene3D" id="3.40.5.90">
    <property type="entry name" value="CDGSH iron-sulfur domain, mitoNEET-type"/>
    <property type="match status" value="2"/>
</dbReference>
<dbReference type="InterPro" id="IPR042216">
    <property type="entry name" value="MitoNEET_CISD"/>
</dbReference>
<sequence>MSEMNNKFSPVAVELEKDKKYKWCTCSHSSVQPFCDGSHKAENATPPLIFEVEEDKRAHLCTCKLTKNPPYCDGTHKL</sequence>
<dbReference type="InterPro" id="IPR018967">
    <property type="entry name" value="FeS-contain_CDGSH-typ"/>
</dbReference>
<dbReference type="Pfam" id="PF09360">
    <property type="entry name" value="zf-CDGSH"/>
    <property type="match status" value="2"/>
</dbReference>
<dbReference type="OrthoDB" id="9795032at2"/>
<organism evidence="6 7">
    <name type="scientific">Arenibacter palladensis</name>
    <dbReference type="NCBI Taxonomy" id="237373"/>
    <lineage>
        <taxon>Bacteria</taxon>
        <taxon>Pseudomonadati</taxon>
        <taxon>Bacteroidota</taxon>
        <taxon>Flavobacteriia</taxon>
        <taxon>Flavobacteriales</taxon>
        <taxon>Flavobacteriaceae</taxon>
        <taxon>Arenibacter</taxon>
    </lineage>
</organism>
<evidence type="ECO:0000313" key="6">
    <source>
        <dbReference type="EMBL" id="SHF03423.1"/>
    </source>
</evidence>
<keyword evidence="1" id="KW-0001">2Fe-2S</keyword>
<dbReference type="InterPro" id="IPR052950">
    <property type="entry name" value="CISD"/>
</dbReference>
<name>A0A1M4YCW2_9FLAO</name>
<protein>
    <submittedName>
        <fullName evidence="6">Iron-binding zinc finger CDGSH type</fullName>
    </submittedName>
</protein>
<keyword evidence="4" id="KW-0411">Iron-sulfur</keyword>
<keyword evidence="3" id="KW-0408">Iron</keyword>
<feature type="domain" description="Iron-binding zinc finger CDGSH type" evidence="5">
    <location>
        <begin position="8"/>
        <end position="45"/>
    </location>
</feature>
<dbReference type="SMART" id="SM00704">
    <property type="entry name" value="ZnF_CDGSH"/>
    <property type="match status" value="2"/>
</dbReference>
<dbReference type="GO" id="GO:0005737">
    <property type="term" value="C:cytoplasm"/>
    <property type="evidence" value="ECO:0007669"/>
    <property type="project" value="UniProtKB-ARBA"/>
</dbReference>
<keyword evidence="2" id="KW-0479">Metal-binding</keyword>
<evidence type="ECO:0000256" key="1">
    <source>
        <dbReference type="ARBA" id="ARBA00022714"/>
    </source>
</evidence>
<dbReference type="GO" id="GO:0051537">
    <property type="term" value="F:2 iron, 2 sulfur cluster binding"/>
    <property type="evidence" value="ECO:0007669"/>
    <property type="project" value="UniProtKB-KW"/>
</dbReference>
<gene>
    <name evidence="6" type="ORF">SAMN03080594_102395</name>
</gene>
<reference evidence="7" key="1">
    <citation type="submission" date="2016-11" db="EMBL/GenBank/DDBJ databases">
        <authorList>
            <person name="Varghese N."/>
            <person name="Submissions S."/>
        </authorList>
    </citation>
    <scope>NUCLEOTIDE SEQUENCE [LARGE SCALE GENOMIC DNA]</scope>
    <source>
        <strain evidence="7">DSM 17539</strain>
    </source>
</reference>
<accession>A0A1M4YCW2</accession>
<dbReference type="GO" id="GO:0046872">
    <property type="term" value="F:metal ion binding"/>
    <property type="evidence" value="ECO:0007669"/>
    <property type="project" value="UniProtKB-KW"/>
</dbReference>
<feature type="domain" description="Iron-binding zinc finger CDGSH type" evidence="5">
    <location>
        <begin position="47"/>
        <end position="77"/>
    </location>
</feature>
<evidence type="ECO:0000256" key="3">
    <source>
        <dbReference type="ARBA" id="ARBA00023004"/>
    </source>
</evidence>
<proteinExistence type="predicted"/>
<dbReference type="EMBL" id="FQUX01000002">
    <property type="protein sequence ID" value="SHF03423.1"/>
    <property type="molecule type" value="Genomic_DNA"/>
</dbReference>
<evidence type="ECO:0000256" key="4">
    <source>
        <dbReference type="ARBA" id="ARBA00023014"/>
    </source>
</evidence>
<evidence type="ECO:0000313" key="7">
    <source>
        <dbReference type="Proteomes" id="UP000184406"/>
    </source>
</evidence>
<keyword evidence="7" id="KW-1185">Reference proteome</keyword>
<dbReference type="AlphaFoldDB" id="A0A1M4YCW2"/>
<dbReference type="PANTHER" id="PTHR46491">
    <property type="entry name" value="CDGSH IRON SULFUR DOMAIN PROTEIN HOMOLOG"/>
    <property type="match status" value="1"/>
</dbReference>
<dbReference type="Proteomes" id="UP000184406">
    <property type="component" value="Unassembled WGS sequence"/>
</dbReference>
<evidence type="ECO:0000259" key="5">
    <source>
        <dbReference type="SMART" id="SM00704"/>
    </source>
</evidence>
<evidence type="ECO:0000256" key="2">
    <source>
        <dbReference type="ARBA" id="ARBA00022723"/>
    </source>
</evidence>